<dbReference type="SUPFAM" id="SSF52540">
    <property type="entry name" value="P-loop containing nucleoside triphosphate hydrolases"/>
    <property type="match status" value="1"/>
</dbReference>
<evidence type="ECO:0000259" key="1">
    <source>
        <dbReference type="Pfam" id="PF13401"/>
    </source>
</evidence>
<proteinExistence type="predicted"/>
<dbReference type="Proteomes" id="UP000290218">
    <property type="component" value="Unassembled WGS sequence"/>
</dbReference>
<keyword evidence="3" id="KW-1185">Reference proteome</keyword>
<sequence>MSIAGRKVQPIDTPAEYLNLDDPLVAYRGNPLIGALGPIRSKEQISKLLTVKPAYDPSDRELPAHLRPHAAFALREFFLPGIAHMAAVKEVDLLIRQSYRRRNPLDPGYRRQWMRDRKELKDGRQLPKRYEFIPLGAVVSGPPGTGKTLSVGFSVQDFVPVAEHAYLVDGERVAFTQIPCLKLNLFQDGSLKSFGREIFDQAEQTLSIPLARDWGVDRANGNRIQSLYFQLCQEYNVGLFVVDEFQLIQSAHDGARRALNYFVRMMNCIGVAVVVIGTPATAGLLKENLAASRRFLSPIPPYTPFVEGQVWDAFFRQMARYQYVAEMDPLASLSAVVLDLSGGIPDLAVKLFMLSQMRLFGRKKERLTADVLRETSKLLFYTVQDRLVELKGKAPEAKDIATVAKTMNEAFNAIASVETERVGAEPIAGLEPPPSSPITISAGVAETMAGKMKKAAKADDKLAALEALGVVAHPA</sequence>
<organism evidence="2 3">
    <name type="scientific">Oleiharenicola lentus</name>
    <dbReference type="NCBI Taxonomy" id="2508720"/>
    <lineage>
        <taxon>Bacteria</taxon>
        <taxon>Pseudomonadati</taxon>
        <taxon>Verrucomicrobiota</taxon>
        <taxon>Opitutia</taxon>
        <taxon>Opitutales</taxon>
        <taxon>Opitutaceae</taxon>
        <taxon>Oleiharenicola</taxon>
    </lineage>
</organism>
<dbReference type="EMBL" id="SDHX01000001">
    <property type="protein sequence ID" value="RXK54380.1"/>
    <property type="molecule type" value="Genomic_DNA"/>
</dbReference>
<dbReference type="RefSeq" id="WP_129045745.1">
    <property type="nucleotide sequence ID" value="NZ_SDHX01000001.1"/>
</dbReference>
<dbReference type="GO" id="GO:0016887">
    <property type="term" value="F:ATP hydrolysis activity"/>
    <property type="evidence" value="ECO:0007669"/>
    <property type="project" value="InterPro"/>
</dbReference>
<reference evidence="2 3" key="1">
    <citation type="submission" date="2019-01" db="EMBL/GenBank/DDBJ databases">
        <title>Lacunisphaera sp. strain TWA-58.</title>
        <authorList>
            <person name="Chen W.-M."/>
        </authorList>
    </citation>
    <scope>NUCLEOTIDE SEQUENCE [LARGE SCALE GENOMIC DNA]</scope>
    <source>
        <strain evidence="2 3">TWA-58</strain>
    </source>
</reference>
<accession>A0A4Q1C6H4</accession>
<gene>
    <name evidence="2" type="ORF">ESB00_00335</name>
</gene>
<dbReference type="Pfam" id="PF13401">
    <property type="entry name" value="AAA_22"/>
    <property type="match status" value="1"/>
</dbReference>
<dbReference type="AlphaFoldDB" id="A0A4Q1C6H4"/>
<name>A0A4Q1C6H4_9BACT</name>
<feature type="domain" description="ORC1/DEAH AAA+ ATPase" evidence="1">
    <location>
        <begin position="138"/>
        <end position="281"/>
    </location>
</feature>
<protein>
    <recommendedName>
        <fullName evidence="1">ORC1/DEAH AAA+ ATPase domain-containing protein</fullName>
    </recommendedName>
</protein>
<dbReference type="OrthoDB" id="5593847at2"/>
<evidence type="ECO:0000313" key="2">
    <source>
        <dbReference type="EMBL" id="RXK54380.1"/>
    </source>
</evidence>
<comment type="caution">
    <text evidence="2">The sequence shown here is derived from an EMBL/GenBank/DDBJ whole genome shotgun (WGS) entry which is preliminary data.</text>
</comment>
<dbReference type="Gene3D" id="3.40.50.300">
    <property type="entry name" value="P-loop containing nucleotide triphosphate hydrolases"/>
    <property type="match status" value="1"/>
</dbReference>
<evidence type="ECO:0000313" key="3">
    <source>
        <dbReference type="Proteomes" id="UP000290218"/>
    </source>
</evidence>
<dbReference type="InterPro" id="IPR027417">
    <property type="entry name" value="P-loop_NTPase"/>
</dbReference>
<dbReference type="InterPro" id="IPR049945">
    <property type="entry name" value="AAA_22"/>
</dbReference>